<evidence type="ECO:0000313" key="3">
    <source>
        <dbReference type="Proteomes" id="UP001152795"/>
    </source>
</evidence>
<comment type="caution">
    <text evidence="2">The sequence shown here is derived from an EMBL/GenBank/DDBJ whole genome shotgun (WGS) entry which is preliminary data.</text>
</comment>
<accession>A0A7D9JF52</accession>
<sequence length="90" mass="10168">MLHSTLHDSLIVYSNDGLWSVKEKEEIIDCVEQIYLKTNNNKRKQKLDEEIAGDKPQEMADPLAVDDDSDTASDVSFSDEEFSLSESNSD</sequence>
<evidence type="ECO:0000256" key="1">
    <source>
        <dbReference type="SAM" id="MobiDB-lite"/>
    </source>
</evidence>
<keyword evidence="3" id="KW-1185">Reference proteome</keyword>
<protein>
    <submittedName>
        <fullName evidence="2">---NA</fullName>
    </submittedName>
</protein>
<dbReference type="EMBL" id="CACRXK020015214">
    <property type="protein sequence ID" value="CAB4028056.1"/>
    <property type="molecule type" value="Genomic_DNA"/>
</dbReference>
<reference evidence="2" key="1">
    <citation type="submission" date="2020-04" db="EMBL/GenBank/DDBJ databases">
        <authorList>
            <person name="Alioto T."/>
            <person name="Alioto T."/>
            <person name="Gomez Garrido J."/>
        </authorList>
    </citation>
    <scope>NUCLEOTIDE SEQUENCE</scope>
    <source>
        <strain evidence="2">A484AB</strain>
    </source>
</reference>
<gene>
    <name evidence="2" type="ORF">PACLA_8A014806</name>
</gene>
<dbReference type="AlphaFoldDB" id="A0A7D9JF52"/>
<proteinExistence type="predicted"/>
<name>A0A7D9JF52_PARCT</name>
<organism evidence="2 3">
    <name type="scientific">Paramuricea clavata</name>
    <name type="common">Red gorgonian</name>
    <name type="synonym">Violescent sea-whip</name>
    <dbReference type="NCBI Taxonomy" id="317549"/>
    <lineage>
        <taxon>Eukaryota</taxon>
        <taxon>Metazoa</taxon>
        <taxon>Cnidaria</taxon>
        <taxon>Anthozoa</taxon>
        <taxon>Octocorallia</taxon>
        <taxon>Malacalcyonacea</taxon>
        <taxon>Plexauridae</taxon>
        <taxon>Paramuricea</taxon>
    </lineage>
</organism>
<feature type="region of interest" description="Disordered" evidence="1">
    <location>
        <begin position="42"/>
        <end position="90"/>
    </location>
</feature>
<feature type="compositionally biased region" description="Acidic residues" evidence="1">
    <location>
        <begin position="64"/>
        <end position="90"/>
    </location>
</feature>
<dbReference type="Proteomes" id="UP001152795">
    <property type="component" value="Unassembled WGS sequence"/>
</dbReference>
<evidence type="ECO:0000313" key="2">
    <source>
        <dbReference type="EMBL" id="CAB4028056.1"/>
    </source>
</evidence>
<feature type="compositionally biased region" description="Basic and acidic residues" evidence="1">
    <location>
        <begin position="46"/>
        <end position="58"/>
    </location>
</feature>